<reference evidence="2 3" key="1">
    <citation type="submission" date="2018-05" db="EMBL/GenBank/DDBJ databases">
        <title>Genomic Encyclopedia of Type Strains, Phase IV (KMG-IV): sequencing the most valuable type-strain genomes for metagenomic binning, comparative biology and taxonomic classification.</title>
        <authorList>
            <person name="Goeker M."/>
        </authorList>
    </citation>
    <scope>NUCLEOTIDE SEQUENCE [LARGE SCALE GENOMIC DNA]</scope>
    <source>
        <strain evidence="2 3">DSM 6462</strain>
    </source>
</reference>
<dbReference type="AlphaFoldDB" id="A0A2V3TUB2"/>
<evidence type="ECO:0000313" key="2">
    <source>
        <dbReference type="EMBL" id="PXW52894.1"/>
    </source>
</evidence>
<keyword evidence="1" id="KW-1133">Transmembrane helix</keyword>
<keyword evidence="1" id="KW-0812">Transmembrane</keyword>
<keyword evidence="3" id="KW-1185">Reference proteome</keyword>
<name>A0A2V3TUB2_9HYPH</name>
<evidence type="ECO:0000256" key="1">
    <source>
        <dbReference type="SAM" id="Phobius"/>
    </source>
</evidence>
<sequence>MVNENYPIVFRSLSKDGPFFYGYLAAVTALLYFVLVHMAFMFTVMDRKYRAVEIHAQSTQIDPYGTSKTGCGRSGKR</sequence>
<dbReference type="EMBL" id="QJJK01000015">
    <property type="protein sequence ID" value="PXW52894.1"/>
    <property type="molecule type" value="Genomic_DNA"/>
</dbReference>
<feature type="transmembrane region" description="Helical" evidence="1">
    <location>
        <begin position="20"/>
        <end position="40"/>
    </location>
</feature>
<gene>
    <name evidence="2" type="ORF">C7450_11593</name>
</gene>
<dbReference type="Proteomes" id="UP000248021">
    <property type="component" value="Unassembled WGS sequence"/>
</dbReference>
<evidence type="ECO:0000313" key="3">
    <source>
        <dbReference type="Proteomes" id="UP000248021"/>
    </source>
</evidence>
<protein>
    <submittedName>
        <fullName evidence="2">Uncharacterized protein</fullName>
    </submittedName>
</protein>
<comment type="caution">
    <text evidence="2">The sequence shown here is derived from an EMBL/GenBank/DDBJ whole genome shotgun (WGS) entry which is preliminary data.</text>
</comment>
<keyword evidence="1" id="KW-0472">Membrane</keyword>
<proteinExistence type="predicted"/>
<organism evidence="2 3">
    <name type="scientific">Chelatococcus asaccharovorans</name>
    <dbReference type="NCBI Taxonomy" id="28210"/>
    <lineage>
        <taxon>Bacteria</taxon>
        <taxon>Pseudomonadati</taxon>
        <taxon>Pseudomonadota</taxon>
        <taxon>Alphaproteobacteria</taxon>
        <taxon>Hyphomicrobiales</taxon>
        <taxon>Chelatococcaceae</taxon>
        <taxon>Chelatococcus</taxon>
    </lineage>
</organism>
<accession>A0A2V3TUB2</accession>